<feature type="domain" description="Carbohydrate kinase FGGY C-terminal" evidence="6">
    <location>
        <begin position="260"/>
        <end position="452"/>
    </location>
</feature>
<dbReference type="Pfam" id="PF00370">
    <property type="entry name" value="FGGY_N"/>
    <property type="match status" value="1"/>
</dbReference>
<evidence type="ECO:0000313" key="8">
    <source>
        <dbReference type="Proteomes" id="UP000264002"/>
    </source>
</evidence>
<proteinExistence type="inferred from homology"/>
<dbReference type="SUPFAM" id="SSF53067">
    <property type="entry name" value="Actin-like ATPase domain"/>
    <property type="match status" value="2"/>
</dbReference>
<name>A0A372MDD1_9SPIR</name>
<dbReference type="AlphaFoldDB" id="A0A372MDD1"/>
<dbReference type="InterPro" id="IPR050406">
    <property type="entry name" value="FGGY_Carb_Kinase"/>
</dbReference>
<evidence type="ECO:0000313" key="7">
    <source>
        <dbReference type="EMBL" id="RFU93782.1"/>
    </source>
</evidence>
<comment type="caution">
    <text evidence="7">The sequence shown here is derived from an EMBL/GenBank/DDBJ whole genome shotgun (WGS) entry which is preliminary data.</text>
</comment>
<keyword evidence="3 4" id="KW-0418">Kinase</keyword>
<sequence length="503" mass="54934">MKTYFLGIDNGGTVSKAALFDEKGTQIAKASASVPMLTPQAGFTERDMEQLWTVTANVVANTISKSKVNPSHIGGVACTGHGKGLYLWGKDDAPNGNGIISTDTRAWEYPKKWAEDGTADRIFGKTFQSILACQPVSLLNWIKDHEPKRLEQTKWIFEVKDYIRFRLTGTASAEITDYSGSNLLNCATKRFDKELLGDFGLGDLYEAIPPLVGSAELCGTVSKEAAALTGIPEGTPVAGGMFDIDACAIAMDIVDERNIAVIAGTWSINEYISKQPVLDHSVMMNSLYCMDDYYLIEESSPTSASNHAWFVDMFLAEERIAAEKAGMHPYAYCDQLASGVAPQDQHIMFLPYLYGSNYDAQAKASLIGLDSHHTRAHMVRAVLEGIAFGHKVHLNRLLANRGSTDAIRLAGGVVASDLWTQIFCDVFALPVQTIDTGELGALGCAMAAAVAAGTYRNLREAARHMVHMGKTFEPNIRDHAIYNDKFALYESVSAALSDQWKRF</sequence>
<keyword evidence="2 4" id="KW-0808">Transferase</keyword>
<dbReference type="EMBL" id="QUWK01000019">
    <property type="protein sequence ID" value="RFU93782.1"/>
    <property type="molecule type" value="Genomic_DNA"/>
</dbReference>
<reference evidence="7 8" key="2">
    <citation type="submission" date="2018-09" db="EMBL/GenBank/DDBJ databases">
        <title>Genome of Sphaerochaeta halotolerans strain 4-11.</title>
        <authorList>
            <person name="Nazina T.N."/>
            <person name="Sokolova D.S."/>
        </authorList>
    </citation>
    <scope>NUCLEOTIDE SEQUENCE [LARGE SCALE GENOMIC DNA]</scope>
    <source>
        <strain evidence="7 8">4-11</strain>
    </source>
</reference>
<dbReference type="Gene3D" id="3.30.420.40">
    <property type="match status" value="2"/>
</dbReference>
<evidence type="ECO:0000259" key="6">
    <source>
        <dbReference type="Pfam" id="PF02782"/>
    </source>
</evidence>
<evidence type="ECO:0000256" key="1">
    <source>
        <dbReference type="ARBA" id="ARBA00009156"/>
    </source>
</evidence>
<dbReference type="Proteomes" id="UP000264002">
    <property type="component" value="Unassembled WGS sequence"/>
</dbReference>
<dbReference type="PANTHER" id="PTHR43095:SF3">
    <property type="entry name" value="L-XYLULOSE_3-KETO-L-GULONATE KINASE"/>
    <property type="match status" value="1"/>
</dbReference>
<dbReference type="GO" id="GO:0016301">
    <property type="term" value="F:kinase activity"/>
    <property type="evidence" value="ECO:0007669"/>
    <property type="project" value="UniProtKB-KW"/>
</dbReference>
<dbReference type="InterPro" id="IPR043129">
    <property type="entry name" value="ATPase_NBD"/>
</dbReference>
<dbReference type="RefSeq" id="WP_117331459.1">
    <property type="nucleotide sequence ID" value="NZ_QUWK01000019.1"/>
</dbReference>
<evidence type="ECO:0000256" key="2">
    <source>
        <dbReference type="ARBA" id="ARBA00022679"/>
    </source>
</evidence>
<dbReference type="PIRSF" id="PIRSF000538">
    <property type="entry name" value="GlpK"/>
    <property type="match status" value="1"/>
</dbReference>
<dbReference type="GO" id="GO:0005975">
    <property type="term" value="P:carbohydrate metabolic process"/>
    <property type="evidence" value="ECO:0007669"/>
    <property type="project" value="InterPro"/>
</dbReference>
<dbReference type="InterPro" id="IPR018484">
    <property type="entry name" value="FGGY_N"/>
</dbReference>
<organism evidence="7 8">
    <name type="scientific">Sphaerochaeta halotolerans</name>
    <dbReference type="NCBI Taxonomy" id="2293840"/>
    <lineage>
        <taxon>Bacteria</taxon>
        <taxon>Pseudomonadati</taxon>
        <taxon>Spirochaetota</taxon>
        <taxon>Spirochaetia</taxon>
        <taxon>Spirochaetales</taxon>
        <taxon>Sphaerochaetaceae</taxon>
        <taxon>Sphaerochaeta</taxon>
    </lineage>
</organism>
<dbReference type="InterPro" id="IPR018483">
    <property type="entry name" value="Carb_kinase_FGGY_CS"/>
</dbReference>
<evidence type="ECO:0000259" key="5">
    <source>
        <dbReference type="Pfam" id="PF00370"/>
    </source>
</evidence>
<feature type="domain" description="Carbohydrate kinase FGGY N-terminal" evidence="5">
    <location>
        <begin position="4"/>
        <end position="248"/>
    </location>
</feature>
<dbReference type="PANTHER" id="PTHR43095">
    <property type="entry name" value="SUGAR KINASE"/>
    <property type="match status" value="1"/>
</dbReference>
<keyword evidence="8" id="KW-1185">Reference proteome</keyword>
<dbReference type="CDD" id="cd07802">
    <property type="entry name" value="ASKHA_NBD_FGGY_EcLyxK-like"/>
    <property type="match status" value="1"/>
</dbReference>
<evidence type="ECO:0000256" key="3">
    <source>
        <dbReference type="ARBA" id="ARBA00022777"/>
    </source>
</evidence>
<evidence type="ECO:0000256" key="4">
    <source>
        <dbReference type="RuleBase" id="RU003733"/>
    </source>
</evidence>
<protein>
    <submittedName>
        <fullName evidence="7">Carbohydrate kinase</fullName>
    </submittedName>
</protein>
<comment type="similarity">
    <text evidence="1 4">Belongs to the FGGY kinase family.</text>
</comment>
<dbReference type="PROSITE" id="PS00445">
    <property type="entry name" value="FGGY_KINASES_2"/>
    <property type="match status" value="1"/>
</dbReference>
<reference evidence="8" key="1">
    <citation type="submission" date="2018-08" db="EMBL/GenBank/DDBJ databases">
        <authorList>
            <person name="Grouzdev D.S."/>
            <person name="Krutkina M.S."/>
        </authorList>
    </citation>
    <scope>NUCLEOTIDE SEQUENCE [LARGE SCALE GENOMIC DNA]</scope>
    <source>
        <strain evidence="8">4-11</strain>
    </source>
</reference>
<accession>A0A372MDD1</accession>
<dbReference type="GO" id="GO:0016773">
    <property type="term" value="F:phosphotransferase activity, alcohol group as acceptor"/>
    <property type="evidence" value="ECO:0007669"/>
    <property type="project" value="InterPro"/>
</dbReference>
<dbReference type="Pfam" id="PF02782">
    <property type="entry name" value="FGGY_C"/>
    <property type="match status" value="1"/>
</dbReference>
<dbReference type="InterPro" id="IPR000577">
    <property type="entry name" value="Carb_kinase_FGGY"/>
</dbReference>
<gene>
    <name evidence="7" type="ORF">DYP60_13065</name>
</gene>
<dbReference type="InterPro" id="IPR018485">
    <property type="entry name" value="FGGY_C"/>
</dbReference>